<organism evidence="2 3">
    <name type="scientific">Puccinia coronata f. sp. avenae</name>
    <dbReference type="NCBI Taxonomy" id="200324"/>
    <lineage>
        <taxon>Eukaryota</taxon>
        <taxon>Fungi</taxon>
        <taxon>Dikarya</taxon>
        <taxon>Basidiomycota</taxon>
        <taxon>Pucciniomycotina</taxon>
        <taxon>Pucciniomycetes</taxon>
        <taxon>Pucciniales</taxon>
        <taxon>Pucciniaceae</taxon>
        <taxon>Puccinia</taxon>
    </lineage>
</organism>
<dbReference type="AlphaFoldDB" id="A0A2N5SFZ9"/>
<comment type="caution">
    <text evidence="2">The sequence shown here is derived from an EMBL/GenBank/DDBJ whole genome shotgun (WGS) entry which is preliminary data.</text>
</comment>
<protein>
    <submittedName>
        <fullName evidence="2">Uncharacterized protein</fullName>
    </submittedName>
</protein>
<feature type="region of interest" description="Disordered" evidence="1">
    <location>
        <begin position="1"/>
        <end position="82"/>
    </location>
</feature>
<dbReference type="Proteomes" id="UP000235392">
    <property type="component" value="Unassembled WGS sequence"/>
</dbReference>
<feature type="compositionally biased region" description="Polar residues" evidence="1">
    <location>
        <begin position="67"/>
        <end position="82"/>
    </location>
</feature>
<reference evidence="2 3" key="1">
    <citation type="submission" date="2017-11" db="EMBL/GenBank/DDBJ databases">
        <title>De novo assembly and phasing of dikaryotic genomes from two isolates of Puccinia coronata f. sp. avenae, the causal agent of oat crown rust.</title>
        <authorList>
            <person name="Miller M.E."/>
            <person name="Zhang Y."/>
            <person name="Omidvar V."/>
            <person name="Sperschneider J."/>
            <person name="Schwessinger B."/>
            <person name="Raley C."/>
            <person name="Palmer J.M."/>
            <person name="Garnica D."/>
            <person name="Upadhyaya N."/>
            <person name="Rathjen J."/>
            <person name="Taylor J.M."/>
            <person name="Park R.F."/>
            <person name="Dodds P.N."/>
            <person name="Hirsch C.D."/>
            <person name="Kianian S.F."/>
            <person name="Figueroa M."/>
        </authorList>
    </citation>
    <scope>NUCLEOTIDE SEQUENCE [LARGE SCALE GENOMIC DNA]</scope>
    <source>
        <strain evidence="2">12SD80</strain>
    </source>
</reference>
<sequence>MAHHQSSYSNSQIQLAPLMGNMNTHQPSTGNNNLELHQGYPQNQYPAGNLNTNDPRSHQIPDGYNHPYQNQPRTKNQTQYPS</sequence>
<feature type="non-terminal residue" evidence="2">
    <location>
        <position position="82"/>
    </location>
</feature>
<proteinExistence type="predicted"/>
<dbReference type="EMBL" id="PGCI01000895">
    <property type="protein sequence ID" value="PLW12154.1"/>
    <property type="molecule type" value="Genomic_DNA"/>
</dbReference>
<accession>A0A2N5SFZ9</accession>
<evidence type="ECO:0000256" key="1">
    <source>
        <dbReference type="SAM" id="MobiDB-lite"/>
    </source>
</evidence>
<feature type="compositionally biased region" description="Polar residues" evidence="1">
    <location>
        <begin position="21"/>
        <end position="54"/>
    </location>
</feature>
<feature type="compositionally biased region" description="Polar residues" evidence="1">
    <location>
        <begin position="1"/>
        <end position="14"/>
    </location>
</feature>
<gene>
    <name evidence="2" type="ORF">PCASD_24279</name>
</gene>
<evidence type="ECO:0000313" key="2">
    <source>
        <dbReference type="EMBL" id="PLW12154.1"/>
    </source>
</evidence>
<name>A0A2N5SFZ9_9BASI</name>
<evidence type="ECO:0000313" key="3">
    <source>
        <dbReference type="Proteomes" id="UP000235392"/>
    </source>
</evidence>